<keyword evidence="3" id="KW-0235">DNA replication</keyword>
<evidence type="ECO:0000259" key="12">
    <source>
        <dbReference type="PROSITE" id="PS51199"/>
    </source>
</evidence>
<keyword evidence="7" id="KW-0067">ATP-binding</keyword>
<dbReference type="InterPro" id="IPR036185">
    <property type="entry name" value="DNA_heli_DnaB-like_N_sf"/>
</dbReference>
<proteinExistence type="inferred from homology"/>
<evidence type="ECO:0000256" key="2">
    <source>
        <dbReference type="ARBA" id="ARBA00022515"/>
    </source>
</evidence>
<evidence type="ECO:0000256" key="1">
    <source>
        <dbReference type="ARBA" id="ARBA00008428"/>
    </source>
</evidence>
<dbReference type="Pfam" id="PF03796">
    <property type="entry name" value="DnaB_C"/>
    <property type="match status" value="1"/>
</dbReference>
<keyword evidence="8" id="KW-0238">DNA-binding</keyword>
<keyword evidence="9" id="KW-0413">Isomerase</keyword>
<dbReference type="SUPFAM" id="SSF52540">
    <property type="entry name" value="P-loop containing nucleoside triphosphate hydrolases"/>
    <property type="match status" value="1"/>
</dbReference>
<dbReference type="EMBL" id="BAABGA010000035">
    <property type="protein sequence ID" value="GAA4455358.1"/>
    <property type="molecule type" value="Genomic_DNA"/>
</dbReference>
<sequence>MSDPERERDKDAALHDVDAERAVLGAVMTLPHLIDELAATLSADDFGNDANRVTFETFAAMHACGESIDDVALVASRFRAAGHYETVGGIRFFQRLIETGSAQHARHYAGIVRECSRRRHIVRVARSAITRAMATKADDNADSIIETLGASLRAIETGSAENEILTIQEVVSESLDRASRAKADESAAGIKTGIHSLDSRTGGMFAGLTVIVARPSMGKTALGFQSLANAARIGIPSLFVSIEMADWEVGNRFIAAETGTNSLLLRSGKVSDEKLADIRAFATNELSGMPLFFWRPKQRPTMERIAATVRMHALRHGTRLVAIDHLLKIKPSNPRDDRHEQVAHTITAAKDLASEMDIPLLMLAQAKRKDGAAKDRAPTVDEIYGSSVVEMEADDIWLVHREDRDATEGTIHIGKSRNGQVQTIDVGFDPVRTEFTAYIGGREF</sequence>
<dbReference type="Pfam" id="PF00772">
    <property type="entry name" value="DnaB"/>
    <property type="match status" value="1"/>
</dbReference>
<evidence type="ECO:0000313" key="13">
    <source>
        <dbReference type="EMBL" id="GAA4455358.1"/>
    </source>
</evidence>
<dbReference type="Gene3D" id="1.10.860.10">
    <property type="entry name" value="DNAb Helicase, Chain A"/>
    <property type="match status" value="1"/>
</dbReference>
<comment type="similarity">
    <text evidence="1">Belongs to the helicase family. DnaB subfamily.</text>
</comment>
<evidence type="ECO:0000256" key="3">
    <source>
        <dbReference type="ARBA" id="ARBA00022705"/>
    </source>
</evidence>
<dbReference type="RefSeq" id="WP_345323141.1">
    <property type="nucleotide sequence ID" value="NZ_BAABGA010000035.1"/>
</dbReference>
<comment type="catalytic activity">
    <reaction evidence="11">
        <text>ATP + H2O = ADP + phosphate + H(+)</text>
        <dbReference type="Rhea" id="RHEA:13065"/>
        <dbReference type="ChEBI" id="CHEBI:15377"/>
        <dbReference type="ChEBI" id="CHEBI:15378"/>
        <dbReference type="ChEBI" id="CHEBI:30616"/>
        <dbReference type="ChEBI" id="CHEBI:43474"/>
        <dbReference type="ChEBI" id="CHEBI:456216"/>
        <dbReference type="EC" id="5.6.2.3"/>
    </reaction>
</comment>
<dbReference type="InterPro" id="IPR007694">
    <property type="entry name" value="DNA_helicase_DnaB-like_C"/>
</dbReference>
<keyword evidence="4" id="KW-0547">Nucleotide-binding</keyword>
<evidence type="ECO:0000256" key="11">
    <source>
        <dbReference type="ARBA" id="ARBA00048954"/>
    </source>
</evidence>
<name>A0ABP8MUT0_9BACT</name>
<dbReference type="SUPFAM" id="SSF48024">
    <property type="entry name" value="N-terminal domain of DnaB helicase"/>
    <property type="match status" value="1"/>
</dbReference>
<evidence type="ECO:0000256" key="7">
    <source>
        <dbReference type="ARBA" id="ARBA00022840"/>
    </source>
</evidence>
<dbReference type="EC" id="5.6.2.3" evidence="10"/>
<protein>
    <recommendedName>
        <fullName evidence="10">DNA 5'-3' helicase</fullName>
        <ecNumber evidence="10">5.6.2.3</ecNumber>
    </recommendedName>
</protein>
<organism evidence="13 14">
    <name type="scientific">Novipirellula rosea</name>
    <dbReference type="NCBI Taxonomy" id="1031540"/>
    <lineage>
        <taxon>Bacteria</taxon>
        <taxon>Pseudomonadati</taxon>
        <taxon>Planctomycetota</taxon>
        <taxon>Planctomycetia</taxon>
        <taxon>Pirellulales</taxon>
        <taxon>Pirellulaceae</taxon>
        <taxon>Novipirellula</taxon>
    </lineage>
</organism>
<dbReference type="InterPro" id="IPR007693">
    <property type="entry name" value="DNA_helicase_DnaB-like_N"/>
</dbReference>
<keyword evidence="2" id="KW-0639">Primosome</keyword>
<dbReference type="PROSITE" id="PS51199">
    <property type="entry name" value="SF4_HELICASE"/>
    <property type="match status" value="1"/>
</dbReference>
<evidence type="ECO:0000256" key="9">
    <source>
        <dbReference type="ARBA" id="ARBA00023235"/>
    </source>
</evidence>
<gene>
    <name evidence="13" type="primary">dnaB_1</name>
    <name evidence="13" type="ORF">GCM10023156_29210</name>
</gene>
<dbReference type="PANTHER" id="PTHR30153:SF2">
    <property type="entry name" value="REPLICATIVE DNA HELICASE"/>
    <property type="match status" value="1"/>
</dbReference>
<dbReference type="PANTHER" id="PTHR30153">
    <property type="entry name" value="REPLICATIVE DNA HELICASE DNAB"/>
    <property type="match status" value="1"/>
</dbReference>
<evidence type="ECO:0000256" key="8">
    <source>
        <dbReference type="ARBA" id="ARBA00023125"/>
    </source>
</evidence>
<keyword evidence="6 13" id="KW-0347">Helicase</keyword>
<evidence type="ECO:0000313" key="14">
    <source>
        <dbReference type="Proteomes" id="UP001500840"/>
    </source>
</evidence>
<reference evidence="14" key="1">
    <citation type="journal article" date="2019" name="Int. J. Syst. Evol. Microbiol.">
        <title>The Global Catalogue of Microorganisms (GCM) 10K type strain sequencing project: providing services to taxonomists for standard genome sequencing and annotation.</title>
        <authorList>
            <consortium name="The Broad Institute Genomics Platform"/>
            <consortium name="The Broad Institute Genome Sequencing Center for Infectious Disease"/>
            <person name="Wu L."/>
            <person name="Ma J."/>
        </authorList>
    </citation>
    <scope>NUCLEOTIDE SEQUENCE [LARGE SCALE GENOMIC DNA]</scope>
    <source>
        <strain evidence="14">JCM 17759</strain>
    </source>
</reference>
<evidence type="ECO:0000256" key="5">
    <source>
        <dbReference type="ARBA" id="ARBA00022801"/>
    </source>
</evidence>
<keyword evidence="5" id="KW-0378">Hydrolase</keyword>
<accession>A0ABP8MUT0</accession>
<dbReference type="InterPro" id="IPR016136">
    <property type="entry name" value="DNA_helicase_N/primase_C"/>
</dbReference>
<evidence type="ECO:0000256" key="10">
    <source>
        <dbReference type="ARBA" id="ARBA00044969"/>
    </source>
</evidence>
<dbReference type="Proteomes" id="UP001500840">
    <property type="component" value="Unassembled WGS sequence"/>
</dbReference>
<dbReference type="InterPro" id="IPR027417">
    <property type="entry name" value="P-loop_NTPase"/>
</dbReference>
<comment type="caution">
    <text evidence="13">The sequence shown here is derived from an EMBL/GenBank/DDBJ whole genome shotgun (WGS) entry which is preliminary data.</text>
</comment>
<evidence type="ECO:0000256" key="6">
    <source>
        <dbReference type="ARBA" id="ARBA00022806"/>
    </source>
</evidence>
<evidence type="ECO:0000256" key="4">
    <source>
        <dbReference type="ARBA" id="ARBA00022741"/>
    </source>
</evidence>
<feature type="domain" description="SF4 helicase" evidence="12">
    <location>
        <begin position="183"/>
        <end position="442"/>
    </location>
</feature>
<keyword evidence="14" id="KW-1185">Reference proteome</keyword>
<dbReference type="Gene3D" id="3.40.50.300">
    <property type="entry name" value="P-loop containing nucleotide triphosphate hydrolases"/>
    <property type="match status" value="1"/>
</dbReference>
<dbReference type="GO" id="GO:0004386">
    <property type="term" value="F:helicase activity"/>
    <property type="evidence" value="ECO:0007669"/>
    <property type="project" value="UniProtKB-KW"/>
</dbReference>